<dbReference type="Proteomes" id="UP000294355">
    <property type="component" value="Chromosome"/>
</dbReference>
<comment type="cofactor">
    <cofactor evidence="1">
        <name>Fe cation</name>
        <dbReference type="ChEBI" id="CHEBI:24875"/>
    </cofactor>
</comment>
<dbReference type="AlphaFoldDB" id="A0A446ZIC2"/>
<dbReference type="CDD" id="cd08193">
    <property type="entry name" value="HVD"/>
    <property type="match status" value="1"/>
</dbReference>
<feature type="domain" description="Fe-containing alcohol dehydrogenase-like C-terminal" evidence="6">
    <location>
        <begin position="191"/>
        <end position="385"/>
    </location>
</feature>
<dbReference type="Pfam" id="PF00465">
    <property type="entry name" value="Fe-ADH"/>
    <property type="match status" value="1"/>
</dbReference>
<evidence type="ECO:0000259" key="6">
    <source>
        <dbReference type="Pfam" id="PF25137"/>
    </source>
</evidence>
<dbReference type="InterPro" id="IPR001670">
    <property type="entry name" value="ADH_Fe/GldA"/>
</dbReference>
<dbReference type="PANTHER" id="PTHR11496:SF102">
    <property type="entry name" value="ALCOHOL DEHYDROGENASE 4"/>
    <property type="match status" value="1"/>
</dbReference>
<protein>
    <submittedName>
        <fullName evidence="7">NAD-dependent methanol dehydrogenase</fullName>
        <ecNumber evidence="7">1.1.1.244</ecNumber>
    </submittedName>
</protein>
<evidence type="ECO:0000256" key="3">
    <source>
        <dbReference type="ARBA" id="ARBA00023002"/>
    </source>
</evidence>
<proteinExistence type="inferred from homology"/>
<dbReference type="Gene3D" id="3.40.50.1970">
    <property type="match status" value="1"/>
</dbReference>
<name>A0A446ZIC2_ACICA</name>
<comment type="similarity">
    <text evidence="2">Belongs to the iron-containing alcohol dehydrogenase family.</text>
</comment>
<keyword evidence="3 7" id="KW-0560">Oxidoreductase</keyword>
<sequence length="387" mass="42171">MYMSHFQLQTVPNIISGLGSIQELQNVLAQKGYGKLLLVTDAGMIKNQLHLPILQILDTLNLDYVVYADVQADPPEQVVLDAANYAKQQNVDAIIGFGGGSSLDVAKVIALLAHPDQTQSLQDMYGVNQIKTTRLPLILIPTTAGTGSEVTPISIVTTGETTKMGIVSPVLYADTAILDATFTQNLPAHITAATGIDAMVHAIEAYTSKHKKNIYTDILAKHALKLLNHNLPKVLKNENDLEARQNMLFGSMLAGQAFANSPVAAVHALAYPLGGHFHLSHGHTNALVLVEVLKFNTPNAKQYYAELMQWLDPYSNGSTDGLCDLFIDHMQNHLDRSGLTLKLRDLGIEESSLPRLAQDAMLQTRLLQNNPRDMTEAAALAIYQAIH</sequence>
<keyword evidence="4" id="KW-0520">NAD</keyword>
<dbReference type="EC" id="1.1.1.244" evidence="7"/>
<dbReference type="InterPro" id="IPR018211">
    <property type="entry name" value="ADH_Fe_CS"/>
</dbReference>
<dbReference type="GO" id="GO:0050093">
    <property type="term" value="F:methanol dehydrogenase (NAD+) activity"/>
    <property type="evidence" value="ECO:0007669"/>
    <property type="project" value="UniProtKB-EC"/>
</dbReference>
<dbReference type="InterPro" id="IPR056798">
    <property type="entry name" value="ADH_Fe_C"/>
</dbReference>
<dbReference type="FunFam" id="1.20.1090.10:FF:000001">
    <property type="entry name" value="Aldehyde-alcohol dehydrogenase"/>
    <property type="match status" value="1"/>
</dbReference>
<dbReference type="EMBL" id="LS999521">
    <property type="protein sequence ID" value="VAX44228.1"/>
    <property type="molecule type" value="Genomic_DNA"/>
</dbReference>
<organism evidence="7 8">
    <name type="scientific">Acinetobacter calcoaceticus</name>
    <dbReference type="NCBI Taxonomy" id="471"/>
    <lineage>
        <taxon>Bacteria</taxon>
        <taxon>Pseudomonadati</taxon>
        <taxon>Pseudomonadota</taxon>
        <taxon>Gammaproteobacteria</taxon>
        <taxon>Moraxellales</taxon>
        <taxon>Moraxellaceae</taxon>
        <taxon>Acinetobacter</taxon>
        <taxon>Acinetobacter calcoaceticus/baumannii complex</taxon>
    </lineage>
</organism>
<dbReference type="PROSITE" id="PS00913">
    <property type="entry name" value="ADH_IRON_1"/>
    <property type="match status" value="1"/>
</dbReference>
<dbReference type="SUPFAM" id="SSF56796">
    <property type="entry name" value="Dehydroquinate synthase-like"/>
    <property type="match status" value="1"/>
</dbReference>
<dbReference type="PANTHER" id="PTHR11496">
    <property type="entry name" value="ALCOHOL DEHYDROGENASE"/>
    <property type="match status" value="1"/>
</dbReference>
<evidence type="ECO:0000256" key="4">
    <source>
        <dbReference type="ARBA" id="ARBA00023027"/>
    </source>
</evidence>
<evidence type="ECO:0000256" key="1">
    <source>
        <dbReference type="ARBA" id="ARBA00001962"/>
    </source>
</evidence>
<evidence type="ECO:0000259" key="5">
    <source>
        <dbReference type="Pfam" id="PF00465"/>
    </source>
</evidence>
<dbReference type="Gene3D" id="1.20.1090.10">
    <property type="entry name" value="Dehydroquinate synthase-like - alpha domain"/>
    <property type="match status" value="1"/>
</dbReference>
<dbReference type="GO" id="GO:0046872">
    <property type="term" value="F:metal ion binding"/>
    <property type="evidence" value="ECO:0007669"/>
    <property type="project" value="InterPro"/>
</dbReference>
<accession>A0A446ZIC2</accession>
<evidence type="ECO:0000313" key="8">
    <source>
        <dbReference type="Proteomes" id="UP000294355"/>
    </source>
</evidence>
<dbReference type="FunFam" id="3.40.50.1970:FF:000003">
    <property type="entry name" value="Alcohol dehydrogenase, iron-containing"/>
    <property type="match status" value="1"/>
</dbReference>
<dbReference type="Pfam" id="PF25137">
    <property type="entry name" value="ADH_Fe_C"/>
    <property type="match status" value="1"/>
</dbReference>
<gene>
    <name evidence="7" type="primary">mdh_2</name>
    <name evidence="7" type="ORF">AC2117_01407</name>
</gene>
<evidence type="ECO:0000256" key="2">
    <source>
        <dbReference type="ARBA" id="ARBA00007358"/>
    </source>
</evidence>
<reference evidence="7 8" key="1">
    <citation type="submission" date="2018-08" db="EMBL/GenBank/DDBJ databases">
        <authorList>
            <person name="Gonzaga-Molto A."/>
        </authorList>
    </citation>
    <scope>NUCLEOTIDE SEQUENCE [LARGE SCALE GENOMIC DNA]</scope>
    <source>
        <strain evidence="7">Acinetobacter calcoaceticus str. 2117</strain>
    </source>
</reference>
<evidence type="ECO:0000313" key="7">
    <source>
        <dbReference type="EMBL" id="VAX44228.1"/>
    </source>
</evidence>
<dbReference type="InterPro" id="IPR039697">
    <property type="entry name" value="Alcohol_dehydrogenase_Fe"/>
</dbReference>
<feature type="domain" description="Alcohol dehydrogenase iron-type/glycerol dehydrogenase GldA" evidence="5">
    <location>
        <begin position="13"/>
        <end position="179"/>
    </location>
</feature>